<sequence length="330" mass="35531">MSFWRGKKVLVTGGAGFIGSHLCEALLARGAEVTIFTRYSSRGVAGAVDDMPKTTRAALRIIMGDLKDPAGVDGAVASQEVVFHLAAHIGIPYSYVHPLDVMQTNAIGTAHVLEACRRHSVSKLVAFSTSEVYGSAIYAPIDEAHPLQPQSPYAASKVAADALALSYWRSFGTPVALCRPFNTFGPRQPARAVLPTIIAQALSRDRISLGALTPTRDFLFVVDTVEGAIRVAESPDTLGEVVNLGTGIEITIGEAAAAILRVIGRDLPIETDEMRIRPEKSEVVRLIADARKGERLLGWRPTTSFEHGIAATVDWVRRHPGFLVQGSYHV</sequence>
<reference evidence="2 3" key="1">
    <citation type="submission" date="2021-07" db="EMBL/GenBank/DDBJ databases">
        <authorList>
            <person name="So Y."/>
        </authorList>
    </citation>
    <scope>NUCLEOTIDE SEQUENCE [LARGE SCALE GENOMIC DNA]</scope>
    <source>
        <strain evidence="2 3">HJA6</strain>
    </source>
</reference>
<dbReference type="PANTHER" id="PTHR43000">
    <property type="entry name" value="DTDP-D-GLUCOSE 4,6-DEHYDRATASE-RELATED"/>
    <property type="match status" value="1"/>
</dbReference>
<gene>
    <name evidence="2" type="ORF">KPL78_01400</name>
</gene>
<name>A0ABS7A2B9_9PROT</name>
<dbReference type="Proteomes" id="UP001196565">
    <property type="component" value="Unassembled WGS sequence"/>
</dbReference>
<accession>A0ABS7A2B9</accession>
<dbReference type="RefSeq" id="WP_219760856.1">
    <property type="nucleotide sequence ID" value="NZ_JAHYBZ010000001.1"/>
</dbReference>
<dbReference type="Gene3D" id="3.40.50.720">
    <property type="entry name" value="NAD(P)-binding Rossmann-like Domain"/>
    <property type="match status" value="1"/>
</dbReference>
<proteinExistence type="predicted"/>
<protein>
    <submittedName>
        <fullName evidence="2">SDR family NAD(P)-dependent oxidoreductase</fullName>
    </submittedName>
</protein>
<evidence type="ECO:0000313" key="2">
    <source>
        <dbReference type="EMBL" id="MBW6396477.1"/>
    </source>
</evidence>
<dbReference type="EMBL" id="JAHYBZ010000001">
    <property type="protein sequence ID" value="MBW6396477.1"/>
    <property type="molecule type" value="Genomic_DNA"/>
</dbReference>
<dbReference type="InterPro" id="IPR016040">
    <property type="entry name" value="NAD(P)-bd_dom"/>
</dbReference>
<dbReference type="InterPro" id="IPR036291">
    <property type="entry name" value="NAD(P)-bd_dom_sf"/>
</dbReference>
<dbReference type="SUPFAM" id="SSF51735">
    <property type="entry name" value="NAD(P)-binding Rossmann-fold domains"/>
    <property type="match status" value="1"/>
</dbReference>
<feature type="domain" description="NAD(P)-binding" evidence="1">
    <location>
        <begin position="10"/>
        <end position="311"/>
    </location>
</feature>
<comment type="caution">
    <text evidence="2">The sequence shown here is derived from an EMBL/GenBank/DDBJ whole genome shotgun (WGS) entry which is preliminary data.</text>
</comment>
<dbReference type="CDD" id="cd05257">
    <property type="entry name" value="Arna_like_SDR_e"/>
    <property type="match status" value="1"/>
</dbReference>
<evidence type="ECO:0000259" key="1">
    <source>
        <dbReference type="Pfam" id="PF16363"/>
    </source>
</evidence>
<dbReference type="InterPro" id="IPR045869">
    <property type="entry name" value="Arna-like_SDR_e"/>
</dbReference>
<keyword evidence="3" id="KW-1185">Reference proteome</keyword>
<evidence type="ECO:0000313" key="3">
    <source>
        <dbReference type="Proteomes" id="UP001196565"/>
    </source>
</evidence>
<dbReference type="Pfam" id="PF16363">
    <property type="entry name" value="GDP_Man_Dehyd"/>
    <property type="match status" value="1"/>
</dbReference>
<organism evidence="2 3">
    <name type="scientific">Roseomonas alba</name>
    <dbReference type="NCBI Taxonomy" id="2846776"/>
    <lineage>
        <taxon>Bacteria</taxon>
        <taxon>Pseudomonadati</taxon>
        <taxon>Pseudomonadota</taxon>
        <taxon>Alphaproteobacteria</taxon>
        <taxon>Acetobacterales</taxon>
        <taxon>Roseomonadaceae</taxon>
        <taxon>Roseomonas</taxon>
    </lineage>
</organism>